<dbReference type="Proteomes" id="UP000019335">
    <property type="component" value="Chromosome 13"/>
</dbReference>
<evidence type="ECO:0000313" key="3">
    <source>
        <dbReference type="EMBL" id="EWM24565.1"/>
    </source>
</evidence>
<dbReference type="OrthoDB" id="202465at2759"/>
<feature type="transmembrane region" description="Helical" evidence="2">
    <location>
        <begin position="224"/>
        <end position="245"/>
    </location>
</feature>
<accession>W7TC47</accession>
<evidence type="ECO:0000256" key="2">
    <source>
        <dbReference type="SAM" id="Phobius"/>
    </source>
</evidence>
<comment type="caution">
    <text evidence="3">The sequence shown here is derived from an EMBL/GenBank/DDBJ whole genome shotgun (WGS) entry which is preliminary data.</text>
</comment>
<keyword evidence="2" id="KW-1133">Transmembrane helix</keyword>
<keyword evidence="2" id="KW-0472">Membrane</keyword>
<sequence>MKTGVSRGLKRGRHMNPYQKSFLLLAAAFTAGASSGLGSADYVEKGQSSKLHVVSPKAQLPHFLVRGGSSFVPPPPSQQSSPRAPPSQRKDDQQQPQERPPQETAMYREQHVVTRPWGPSSTAYSYQRYYSVNPPSPEGGARHEILYPRIMRTVGNSGVCILFMILTARSTHLYELADQISGIFKRLLVTLPVVGLLCANLAGVLLSLMQSFSRNSRSKTRLKAILSLNGLAEVIQIAYNAFRLILGNDQWTPREAYVGRIFTSVWILTICYAFSTSRWDSSGQFQ</sequence>
<keyword evidence="4" id="KW-1185">Reference proteome</keyword>
<gene>
    <name evidence="3" type="ORF">Naga_100140g9</name>
</gene>
<evidence type="ECO:0000256" key="1">
    <source>
        <dbReference type="SAM" id="MobiDB-lite"/>
    </source>
</evidence>
<dbReference type="AlphaFoldDB" id="W7TC47"/>
<name>W7TC47_9STRA</name>
<protein>
    <submittedName>
        <fullName evidence="3">Uncharacterized protein</fullName>
    </submittedName>
</protein>
<organism evidence="3 4">
    <name type="scientific">Nannochloropsis gaditana</name>
    <dbReference type="NCBI Taxonomy" id="72520"/>
    <lineage>
        <taxon>Eukaryota</taxon>
        <taxon>Sar</taxon>
        <taxon>Stramenopiles</taxon>
        <taxon>Ochrophyta</taxon>
        <taxon>Eustigmatophyceae</taxon>
        <taxon>Eustigmatales</taxon>
        <taxon>Monodopsidaceae</taxon>
        <taxon>Nannochloropsis</taxon>
    </lineage>
</organism>
<feature type="transmembrane region" description="Helical" evidence="2">
    <location>
        <begin position="187"/>
        <end position="212"/>
    </location>
</feature>
<proteinExistence type="predicted"/>
<keyword evidence="2" id="KW-0812">Transmembrane</keyword>
<evidence type="ECO:0000313" key="4">
    <source>
        <dbReference type="Proteomes" id="UP000019335"/>
    </source>
</evidence>
<reference evidence="3 4" key="1">
    <citation type="journal article" date="2014" name="Mol. Plant">
        <title>Chromosome Scale Genome Assembly and Transcriptome Profiling of Nannochloropsis gaditana in Nitrogen Depletion.</title>
        <authorList>
            <person name="Corteggiani Carpinelli E."/>
            <person name="Telatin A."/>
            <person name="Vitulo N."/>
            <person name="Forcato C."/>
            <person name="D'Angelo M."/>
            <person name="Schiavon R."/>
            <person name="Vezzi A."/>
            <person name="Giacometti G.M."/>
            <person name="Morosinotto T."/>
            <person name="Valle G."/>
        </authorList>
    </citation>
    <scope>NUCLEOTIDE SEQUENCE [LARGE SCALE GENOMIC DNA]</scope>
    <source>
        <strain evidence="3 4">B-31</strain>
    </source>
</reference>
<dbReference type="EMBL" id="AZIL01001183">
    <property type="protein sequence ID" value="EWM24565.1"/>
    <property type="molecule type" value="Genomic_DNA"/>
</dbReference>
<feature type="region of interest" description="Disordered" evidence="1">
    <location>
        <begin position="65"/>
        <end position="110"/>
    </location>
</feature>
<feature type="transmembrane region" description="Helical" evidence="2">
    <location>
        <begin position="257"/>
        <end position="275"/>
    </location>
</feature>